<dbReference type="Gene3D" id="3.30.30.10">
    <property type="entry name" value="Knottin, scorpion toxin-like"/>
    <property type="match status" value="1"/>
</dbReference>
<comment type="caution">
    <text evidence="7">The sequence shown here is derived from an EMBL/GenBank/DDBJ whole genome shotgun (WGS) entry which is preliminary data.</text>
</comment>
<accession>A0AA38TVE7</accession>
<dbReference type="GO" id="GO:0006952">
    <property type="term" value="P:defense response"/>
    <property type="evidence" value="ECO:0007669"/>
    <property type="project" value="InterPro"/>
</dbReference>
<keyword evidence="3" id="KW-0732">Signal</keyword>
<comment type="subcellular location">
    <subcellularLocation>
        <location evidence="1">Secreted</location>
    </subcellularLocation>
</comment>
<dbReference type="Proteomes" id="UP001172457">
    <property type="component" value="Chromosome 2"/>
</dbReference>
<reference evidence="7" key="1">
    <citation type="submission" date="2023-03" db="EMBL/GenBank/DDBJ databases">
        <title>Chromosome-scale reference genome and RAD-based genetic map of yellow starthistle (Centaurea solstitialis) reveal putative structural variation and QTLs associated with invader traits.</title>
        <authorList>
            <person name="Reatini B."/>
            <person name="Cang F.A."/>
            <person name="Jiang Q."/>
            <person name="Mckibben M.T.W."/>
            <person name="Barker M.S."/>
            <person name="Rieseberg L.H."/>
            <person name="Dlugosch K.M."/>
        </authorList>
    </citation>
    <scope>NUCLEOTIDE SEQUENCE</scope>
    <source>
        <strain evidence="7">CAN-66</strain>
        <tissue evidence="7">Leaf</tissue>
    </source>
</reference>
<name>A0AA38TVE7_9ASTR</name>
<sequence length="160" mass="17017">MFTGCHLTNPWRPSLSPIKGITMWQTTTLDIVSCLPRDSNPEFTTVKGKVCEKPSKTWSGKCKDTAKCDKQCIEWEDARHGACQRRESSKDLCYCYFDCKDKPPKTAPPPPPKGGEPPAGGPPPPPPPPSGGEPPAEGGQPLPPPPGGEPPADAGQPPPA</sequence>
<evidence type="ECO:0000256" key="2">
    <source>
        <dbReference type="ARBA" id="ARBA00022525"/>
    </source>
</evidence>
<dbReference type="InterPro" id="IPR008176">
    <property type="entry name" value="Defensin_plant"/>
</dbReference>
<dbReference type="Pfam" id="PF00304">
    <property type="entry name" value="Gamma-thionin"/>
    <property type="match status" value="1"/>
</dbReference>
<dbReference type="EMBL" id="JARYMX010000002">
    <property type="protein sequence ID" value="KAJ9561106.1"/>
    <property type="molecule type" value="Genomic_DNA"/>
</dbReference>
<dbReference type="SUPFAM" id="SSF57095">
    <property type="entry name" value="Scorpion toxin-like"/>
    <property type="match status" value="1"/>
</dbReference>
<feature type="domain" description="Knottins-like" evidence="6">
    <location>
        <begin position="50"/>
        <end position="99"/>
    </location>
</feature>
<evidence type="ECO:0000256" key="3">
    <source>
        <dbReference type="ARBA" id="ARBA00022729"/>
    </source>
</evidence>
<dbReference type="PANTHER" id="PTHR33147">
    <property type="entry name" value="DEFENSIN-LIKE PROTEIN 1"/>
    <property type="match status" value="1"/>
</dbReference>
<evidence type="ECO:0000313" key="8">
    <source>
        <dbReference type="Proteomes" id="UP001172457"/>
    </source>
</evidence>
<gene>
    <name evidence="7" type="ORF">OSB04_006266</name>
</gene>
<keyword evidence="4" id="KW-1015">Disulfide bond</keyword>
<dbReference type="GO" id="GO:0005576">
    <property type="term" value="C:extracellular region"/>
    <property type="evidence" value="ECO:0007669"/>
    <property type="project" value="UniProtKB-SubCell"/>
</dbReference>
<feature type="compositionally biased region" description="Low complexity" evidence="5">
    <location>
        <begin position="150"/>
        <end position="160"/>
    </location>
</feature>
<proteinExistence type="predicted"/>
<evidence type="ECO:0000259" key="6">
    <source>
        <dbReference type="SMART" id="SM00505"/>
    </source>
</evidence>
<dbReference type="PANTHER" id="PTHR33147:SF46">
    <property type="entry name" value="DEFENSIN-LIKE PROTEIN 19"/>
    <property type="match status" value="1"/>
</dbReference>
<evidence type="ECO:0000256" key="5">
    <source>
        <dbReference type="SAM" id="MobiDB-lite"/>
    </source>
</evidence>
<dbReference type="SMART" id="SM00505">
    <property type="entry name" value="Knot1"/>
    <property type="match status" value="1"/>
</dbReference>
<evidence type="ECO:0000256" key="4">
    <source>
        <dbReference type="ARBA" id="ARBA00023157"/>
    </source>
</evidence>
<feature type="compositionally biased region" description="Pro residues" evidence="5">
    <location>
        <begin position="105"/>
        <end position="132"/>
    </location>
</feature>
<dbReference type="InterPro" id="IPR003614">
    <property type="entry name" value="Knottins"/>
</dbReference>
<evidence type="ECO:0000256" key="1">
    <source>
        <dbReference type="ARBA" id="ARBA00004613"/>
    </source>
</evidence>
<keyword evidence="2" id="KW-0964">Secreted</keyword>
<evidence type="ECO:0000313" key="7">
    <source>
        <dbReference type="EMBL" id="KAJ9561106.1"/>
    </source>
</evidence>
<dbReference type="AlphaFoldDB" id="A0AA38TVE7"/>
<keyword evidence="8" id="KW-1185">Reference proteome</keyword>
<dbReference type="PROSITE" id="PS00940">
    <property type="entry name" value="GAMMA_THIONIN"/>
    <property type="match status" value="1"/>
</dbReference>
<organism evidence="7 8">
    <name type="scientific">Centaurea solstitialis</name>
    <name type="common">yellow star-thistle</name>
    <dbReference type="NCBI Taxonomy" id="347529"/>
    <lineage>
        <taxon>Eukaryota</taxon>
        <taxon>Viridiplantae</taxon>
        <taxon>Streptophyta</taxon>
        <taxon>Embryophyta</taxon>
        <taxon>Tracheophyta</taxon>
        <taxon>Spermatophyta</taxon>
        <taxon>Magnoliopsida</taxon>
        <taxon>eudicotyledons</taxon>
        <taxon>Gunneridae</taxon>
        <taxon>Pentapetalae</taxon>
        <taxon>asterids</taxon>
        <taxon>campanulids</taxon>
        <taxon>Asterales</taxon>
        <taxon>Asteraceae</taxon>
        <taxon>Carduoideae</taxon>
        <taxon>Cardueae</taxon>
        <taxon>Centaureinae</taxon>
        <taxon>Centaurea</taxon>
    </lineage>
</organism>
<protein>
    <recommendedName>
        <fullName evidence="6">Knottins-like domain-containing protein</fullName>
    </recommendedName>
</protein>
<feature type="region of interest" description="Disordered" evidence="5">
    <location>
        <begin position="105"/>
        <end position="160"/>
    </location>
</feature>
<dbReference type="InterPro" id="IPR036574">
    <property type="entry name" value="Scorpion_toxin-like_sf"/>
</dbReference>